<keyword evidence="2" id="KW-1133">Transmembrane helix</keyword>
<reference evidence="4 5" key="1">
    <citation type="submission" date="2017-06" db="EMBL/GenBank/DDBJ databases">
        <authorList>
            <person name="Kim H.J."/>
            <person name="Triplett B.A."/>
        </authorList>
    </citation>
    <scope>NUCLEOTIDE SEQUENCE [LARGE SCALE GENOMIC DNA]</scope>
    <source>
        <strain evidence="4 5">DSM 13116</strain>
    </source>
</reference>
<evidence type="ECO:0000256" key="1">
    <source>
        <dbReference type="SAM" id="MobiDB-lite"/>
    </source>
</evidence>
<name>A0A239CUV8_9BACT</name>
<evidence type="ECO:0000259" key="3">
    <source>
        <dbReference type="Pfam" id="PF13717"/>
    </source>
</evidence>
<evidence type="ECO:0000313" key="4">
    <source>
        <dbReference type="EMBL" id="SNS23441.1"/>
    </source>
</evidence>
<dbReference type="Pfam" id="PF11906">
    <property type="entry name" value="DUF3426"/>
    <property type="match status" value="1"/>
</dbReference>
<feature type="transmembrane region" description="Helical" evidence="2">
    <location>
        <begin position="190"/>
        <end position="210"/>
    </location>
</feature>
<feature type="compositionally biased region" description="Low complexity" evidence="1">
    <location>
        <begin position="87"/>
        <end position="96"/>
    </location>
</feature>
<dbReference type="EMBL" id="FZOC01000009">
    <property type="protein sequence ID" value="SNS23441.1"/>
    <property type="molecule type" value="Genomic_DNA"/>
</dbReference>
<dbReference type="Proteomes" id="UP000198324">
    <property type="component" value="Unassembled WGS sequence"/>
</dbReference>
<feature type="domain" description="Zinc finger/thioredoxin putative" evidence="3">
    <location>
        <begin position="1"/>
        <end position="36"/>
    </location>
</feature>
<gene>
    <name evidence="4" type="ORF">SAMN04488503_3278</name>
</gene>
<feature type="region of interest" description="Disordered" evidence="1">
    <location>
        <begin position="39"/>
        <end position="150"/>
    </location>
</feature>
<dbReference type="Pfam" id="PF13717">
    <property type="entry name" value="Zn_ribbon_4"/>
    <property type="match status" value="1"/>
</dbReference>
<proteinExistence type="predicted"/>
<dbReference type="Gene3D" id="2.30.30.380">
    <property type="entry name" value="Zn-finger domain of Sec23/24"/>
    <property type="match status" value="1"/>
</dbReference>
<protein>
    <submittedName>
        <fullName evidence="4">MJ0042 family finger-like domain-containing protein</fullName>
    </submittedName>
</protein>
<keyword evidence="2" id="KW-0812">Transmembrane</keyword>
<feature type="compositionally biased region" description="Acidic residues" evidence="1">
    <location>
        <begin position="100"/>
        <end position="114"/>
    </location>
</feature>
<organism evidence="4 5">
    <name type="scientific">Humidesulfovibrio mexicanus</name>
    <dbReference type="NCBI Taxonomy" id="147047"/>
    <lineage>
        <taxon>Bacteria</taxon>
        <taxon>Pseudomonadati</taxon>
        <taxon>Thermodesulfobacteriota</taxon>
        <taxon>Desulfovibrionia</taxon>
        <taxon>Desulfovibrionales</taxon>
        <taxon>Desulfovibrionaceae</taxon>
        <taxon>Humidesulfovibrio</taxon>
    </lineage>
</organism>
<evidence type="ECO:0000313" key="5">
    <source>
        <dbReference type="Proteomes" id="UP000198324"/>
    </source>
</evidence>
<dbReference type="AlphaFoldDB" id="A0A239CUV8"/>
<evidence type="ECO:0000256" key="2">
    <source>
        <dbReference type="SAM" id="Phobius"/>
    </source>
</evidence>
<keyword evidence="2" id="KW-0472">Membrane</keyword>
<dbReference type="RefSeq" id="WP_089275461.1">
    <property type="nucleotide sequence ID" value="NZ_FZOC01000009.1"/>
</dbReference>
<feature type="compositionally biased region" description="Low complexity" evidence="1">
    <location>
        <begin position="53"/>
        <end position="75"/>
    </location>
</feature>
<sequence length="364" mass="38398">MIVACPNCQSKYNLPEEKIAPTGSKVRCARCKHVFTVMPPGKDFDKELGDLNAAEAAARPAPAAPAAPEAPATAPGKKLPWDDDEPAAPAAAGGKKLPWDDDEPAAGPADDDDLPGFSATAGKSPFDDEPVAPSTRTDVDDDGGSFSASLDAASGHEAKIGGEDDFLNSLGGASLDAPAKDAGAAKKKKLIILGVSLAVVAALVAALFVFKPWTKMNIPFLGSLSGEKQGEEKIDKVKDIALRNVRQYYIPNEKAGNVFVVEGKAVNNFATPKERIKVEITLFDEKGQVLASKQLLCGNTLSQFQLQVQSEEEINASLSSEVGILTSNTFLKTGMDTPFMAVFFKPPDAVKEFGVKVIDALDPK</sequence>
<dbReference type="OrthoDB" id="5506264at2"/>
<dbReference type="NCBIfam" id="TIGR02098">
    <property type="entry name" value="MJ0042_CXXC"/>
    <property type="match status" value="1"/>
</dbReference>
<keyword evidence="5" id="KW-1185">Reference proteome</keyword>
<dbReference type="InterPro" id="IPR021834">
    <property type="entry name" value="DUF3426"/>
</dbReference>
<dbReference type="InterPro" id="IPR011723">
    <property type="entry name" value="Znf/thioredoxin_put"/>
</dbReference>
<accession>A0A239CUV8</accession>